<dbReference type="EMBL" id="MN720647">
    <property type="protein sequence ID" value="QIS92247.1"/>
    <property type="molecule type" value="Genomic_DNA"/>
</dbReference>
<dbReference type="RefSeq" id="YP_009229506.1">
    <property type="nucleotide sequence ID" value="NC_029243.1"/>
</dbReference>
<evidence type="ECO:0000256" key="1">
    <source>
        <dbReference type="SAM" id="Phobius"/>
    </source>
</evidence>
<organism evidence="2">
    <name type="scientific">Aquilaria sinensis</name>
    <dbReference type="NCBI Taxonomy" id="210372"/>
    <lineage>
        <taxon>Eukaryota</taxon>
        <taxon>Viridiplantae</taxon>
        <taxon>Streptophyta</taxon>
        <taxon>Embryophyta</taxon>
        <taxon>Tracheophyta</taxon>
        <taxon>Spermatophyta</taxon>
        <taxon>Magnoliopsida</taxon>
        <taxon>eudicotyledons</taxon>
        <taxon>Gunneridae</taxon>
        <taxon>Pentapetalae</taxon>
        <taxon>rosids</taxon>
        <taxon>malvids</taxon>
        <taxon>Malvales</taxon>
        <taxon>Thymelaeaceae</taxon>
        <taxon>Aquilaria</taxon>
    </lineage>
</organism>
<evidence type="ECO:0000313" key="3">
    <source>
        <dbReference type="EMBL" id="QIS92247.1"/>
    </source>
</evidence>
<sequence>MHSVGSVDFVYYSVVNKRYYHRSIVVLKLYIYNNGTSNPSRYFYIWFTCKFYWVRLIYCLWATLSTTKRSI</sequence>
<keyword evidence="2" id="KW-0934">Plastid</keyword>
<keyword evidence="1" id="KW-1133">Transmembrane helix</keyword>
<geneLocation type="chloroplast" evidence="2"/>
<reference evidence="3" key="2">
    <citation type="journal article" date="2020" name="Mitochondrial DNA Part B Resour">
        <title>Characterization of the complete chloroplast genome of Aquilaria sinensis, an endangered agarwood-producing tree.</title>
        <authorList>
            <person name="Deng X."/>
            <person name="Jiang Z."/>
            <person name="Jiang Q."/>
            <person name="Guo W."/>
            <person name="Li Y."/>
            <person name="Zhang X."/>
        </authorList>
    </citation>
    <scope>NUCLEOTIDE SEQUENCE</scope>
</reference>
<dbReference type="AlphaFoldDB" id="A0A0U3C748"/>
<protein>
    <submittedName>
        <fullName evidence="2">Photosystem II protein N</fullName>
    </submittedName>
</protein>
<accession>A0A0U3C748</accession>
<keyword evidence="2" id="KW-0150">Chloroplast</keyword>
<keyword evidence="1" id="KW-0812">Transmembrane</keyword>
<dbReference type="EMBL" id="KT148967">
    <property type="protein sequence ID" value="ALT55586.1"/>
    <property type="molecule type" value="Genomic_DNA"/>
</dbReference>
<evidence type="ECO:0000313" key="2">
    <source>
        <dbReference type="EMBL" id="ALT55586.1"/>
    </source>
</evidence>
<dbReference type="GeneID" id="26836428"/>
<name>A0A0U3C748_9ROSI</name>
<keyword evidence="1" id="KW-0472">Membrane</keyword>
<proteinExistence type="predicted"/>
<gene>
    <name evidence="2" type="primary">psbN</name>
</gene>
<feature type="transmembrane region" description="Helical" evidence="1">
    <location>
        <begin position="43"/>
        <end position="64"/>
    </location>
</feature>
<reference evidence="2" key="1">
    <citation type="submission" date="2015-06" db="EMBL/GenBank/DDBJ databases">
        <authorList>
            <person name="Hoefler B.C."/>
            <person name="Straight P.D."/>
        </authorList>
    </citation>
    <scope>NUCLEOTIDE SEQUENCE</scope>
</reference>